<evidence type="ECO:0000313" key="1">
    <source>
        <dbReference type="EMBL" id="KAI5666951.1"/>
    </source>
</evidence>
<protein>
    <submittedName>
        <fullName evidence="1">Uncharacterized protein</fullName>
    </submittedName>
</protein>
<proteinExistence type="predicted"/>
<keyword evidence="2" id="KW-1185">Reference proteome</keyword>
<reference evidence="2" key="1">
    <citation type="journal article" date="2023" name="Nat. Plants">
        <title>Single-cell RNA sequencing provides a high-resolution roadmap for understanding the multicellular compartmentation of specialized metabolism.</title>
        <authorList>
            <person name="Sun S."/>
            <person name="Shen X."/>
            <person name="Li Y."/>
            <person name="Li Y."/>
            <person name="Wang S."/>
            <person name="Li R."/>
            <person name="Zhang H."/>
            <person name="Shen G."/>
            <person name="Guo B."/>
            <person name="Wei J."/>
            <person name="Xu J."/>
            <person name="St-Pierre B."/>
            <person name="Chen S."/>
            <person name="Sun C."/>
        </authorList>
    </citation>
    <scope>NUCLEOTIDE SEQUENCE [LARGE SCALE GENOMIC DNA]</scope>
</reference>
<dbReference type="EMBL" id="CM044704">
    <property type="protein sequence ID" value="KAI5666951.1"/>
    <property type="molecule type" value="Genomic_DNA"/>
</dbReference>
<accession>A0ACC0B2U9</accession>
<dbReference type="Proteomes" id="UP001060085">
    <property type="component" value="Linkage Group LG04"/>
</dbReference>
<gene>
    <name evidence="1" type="ORF">M9H77_16804</name>
</gene>
<name>A0ACC0B2U9_CATRO</name>
<sequence>MKICLTLLPVPETRIGDLTINIPSRGLENTFVTIRNEAYVAIFDNVISQVLKEPIPTLGGFLINNCKSKWEQLPGLQDLQGLGEFGTLLLPGHCHHPIQID</sequence>
<evidence type="ECO:0000313" key="2">
    <source>
        <dbReference type="Proteomes" id="UP001060085"/>
    </source>
</evidence>
<organism evidence="1 2">
    <name type="scientific">Catharanthus roseus</name>
    <name type="common">Madagascar periwinkle</name>
    <name type="synonym">Vinca rosea</name>
    <dbReference type="NCBI Taxonomy" id="4058"/>
    <lineage>
        <taxon>Eukaryota</taxon>
        <taxon>Viridiplantae</taxon>
        <taxon>Streptophyta</taxon>
        <taxon>Embryophyta</taxon>
        <taxon>Tracheophyta</taxon>
        <taxon>Spermatophyta</taxon>
        <taxon>Magnoliopsida</taxon>
        <taxon>eudicotyledons</taxon>
        <taxon>Gunneridae</taxon>
        <taxon>Pentapetalae</taxon>
        <taxon>asterids</taxon>
        <taxon>lamiids</taxon>
        <taxon>Gentianales</taxon>
        <taxon>Apocynaceae</taxon>
        <taxon>Rauvolfioideae</taxon>
        <taxon>Vinceae</taxon>
        <taxon>Catharanthinae</taxon>
        <taxon>Catharanthus</taxon>
    </lineage>
</organism>
<comment type="caution">
    <text evidence="1">The sequence shown here is derived from an EMBL/GenBank/DDBJ whole genome shotgun (WGS) entry which is preliminary data.</text>
</comment>